<protein>
    <submittedName>
        <fullName evidence="2">Uncharacterized protein</fullName>
    </submittedName>
</protein>
<accession>A0A8J2YE55</accession>
<evidence type="ECO:0000313" key="2">
    <source>
        <dbReference type="EMBL" id="GGE18048.1"/>
    </source>
</evidence>
<proteinExistence type="predicted"/>
<reference evidence="2" key="2">
    <citation type="submission" date="2020-09" db="EMBL/GenBank/DDBJ databases">
        <authorList>
            <person name="Sun Q."/>
            <person name="Zhou Y."/>
        </authorList>
    </citation>
    <scope>NUCLEOTIDE SEQUENCE</scope>
    <source>
        <strain evidence="2">CGMCC 1.15179</strain>
    </source>
</reference>
<dbReference type="Proteomes" id="UP000625210">
    <property type="component" value="Unassembled WGS sequence"/>
</dbReference>
<evidence type="ECO:0000313" key="3">
    <source>
        <dbReference type="Proteomes" id="UP000625210"/>
    </source>
</evidence>
<dbReference type="AlphaFoldDB" id="A0A8J2YE55"/>
<comment type="caution">
    <text evidence="2">The sequence shown here is derived from an EMBL/GenBank/DDBJ whole genome shotgun (WGS) entry which is preliminary data.</text>
</comment>
<dbReference type="EMBL" id="BMHQ01000006">
    <property type="protein sequence ID" value="GGE18048.1"/>
    <property type="molecule type" value="Genomic_DNA"/>
</dbReference>
<keyword evidence="3" id="KW-1185">Reference proteome</keyword>
<gene>
    <name evidence="2" type="ORF">GCM10011571_19820</name>
</gene>
<sequence>MADALYSLATVNAFGDTFAPILAAVRFFASAIRFVSGYIDRGSRFGKNA</sequence>
<keyword evidence="1" id="KW-1133">Transmembrane helix</keyword>
<feature type="transmembrane region" description="Helical" evidence="1">
    <location>
        <begin position="18"/>
        <end position="39"/>
    </location>
</feature>
<reference evidence="2" key="1">
    <citation type="journal article" date="2014" name="Int. J. Syst. Evol. Microbiol.">
        <title>Complete genome sequence of Corynebacterium casei LMG S-19264T (=DSM 44701T), isolated from a smear-ripened cheese.</title>
        <authorList>
            <consortium name="US DOE Joint Genome Institute (JGI-PGF)"/>
            <person name="Walter F."/>
            <person name="Albersmeier A."/>
            <person name="Kalinowski J."/>
            <person name="Ruckert C."/>
        </authorList>
    </citation>
    <scope>NUCLEOTIDE SEQUENCE</scope>
    <source>
        <strain evidence="2">CGMCC 1.15179</strain>
    </source>
</reference>
<evidence type="ECO:0000256" key="1">
    <source>
        <dbReference type="SAM" id="Phobius"/>
    </source>
</evidence>
<keyword evidence="1" id="KW-0472">Membrane</keyword>
<keyword evidence="1" id="KW-0812">Transmembrane</keyword>
<organism evidence="2 3">
    <name type="scientific">Marinithermofilum abyssi</name>
    <dbReference type="NCBI Taxonomy" id="1571185"/>
    <lineage>
        <taxon>Bacteria</taxon>
        <taxon>Bacillati</taxon>
        <taxon>Bacillota</taxon>
        <taxon>Bacilli</taxon>
        <taxon>Bacillales</taxon>
        <taxon>Thermoactinomycetaceae</taxon>
        <taxon>Marinithermofilum</taxon>
    </lineage>
</organism>
<name>A0A8J2YE55_9BACL</name>